<dbReference type="Proteomes" id="UP000051461">
    <property type="component" value="Unassembled WGS sequence"/>
</dbReference>
<dbReference type="SMART" id="SM00530">
    <property type="entry name" value="HTH_XRE"/>
    <property type="match status" value="1"/>
</dbReference>
<gene>
    <name evidence="2" type="ORF">FC07_GL001217</name>
</gene>
<dbReference type="SUPFAM" id="SSF47413">
    <property type="entry name" value="lambda repressor-like DNA-binding domains"/>
    <property type="match status" value="1"/>
</dbReference>
<dbReference type="CDD" id="cd00093">
    <property type="entry name" value="HTH_XRE"/>
    <property type="match status" value="1"/>
</dbReference>
<keyword evidence="3" id="KW-1185">Reference proteome</keyword>
<dbReference type="GO" id="GO:0003677">
    <property type="term" value="F:DNA binding"/>
    <property type="evidence" value="ECO:0007669"/>
    <property type="project" value="InterPro"/>
</dbReference>
<comment type="caution">
    <text evidence="2">The sequence shown here is derived from an EMBL/GenBank/DDBJ whole genome shotgun (WGS) entry which is preliminary data.</text>
</comment>
<accession>A0A0R1GGK1</accession>
<reference evidence="2 3" key="1">
    <citation type="journal article" date="2015" name="Genome Announc.">
        <title>Expanding the biotechnology potential of lactobacilli through comparative genomics of 213 strains and associated genera.</title>
        <authorList>
            <person name="Sun Z."/>
            <person name="Harris H.M."/>
            <person name="McCann A."/>
            <person name="Guo C."/>
            <person name="Argimon S."/>
            <person name="Zhang W."/>
            <person name="Yang X."/>
            <person name="Jeffery I.B."/>
            <person name="Cooney J.C."/>
            <person name="Kagawa T.F."/>
            <person name="Liu W."/>
            <person name="Song Y."/>
            <person name="Salvetti E."/>
            <person name="Wrobel A."/>
            <person name="Rasinkangas P."/>
            <person name="Parkhill J."/>
            <person name="Rea M.C."/>
            <person name="O'Sullivan O."/>
            <person name="Ritari J."/>
            <person name="Douillard F.P."/>
            <person name="Paul Ross R."/>
            <person name="Yang R."/>
            <person name="Briner A.E."/>
            <person name="Felis G.E."/>
            <person name="de Vos W.M."/>
            <person name="Barrangou R."/>
            <person name="Klaenhammer T.R."/>
            <person name="Caufield P.W."/>
            <person name="Cui Y."/>
            <person name="Zhang H."/>
            <person name="O'Toole P.W."/>
        </authorList>
    </citation>
    <scope>NUCLEOTIDE SEQUENCE [LARGE SCALE GENOMIC DNA]</scope>
    <source>
        <strain evidence="2 3">DSM 20003</strain>
    </source>
</reference>
<dbReference type="InterPro" id="IPR010982">
    <property type="entry name" value="Lambda_DNA-bd_dom_sf"/>
</dbReference>
<evidence type="ECO:0000313" key="2">
    <source>
        <dbReference type="EMBL" id="KRK33294.1"/>
    </source>
</evidence>
<sequence>MEQLQVQQSAFTEILVQQGLNFDASVAVFQLRYELGLTQAQLAQRVGCLPQVITGLENGTVDATLPLLKRIAITGQHLQVAFEPVHAGDVRR</sequence>
<protein>
    <recommendedName>
        <fullName evidence="1">HTH cro/C1-type domain-containing protein</fullName>
    </recommendedName>
</protein>
<evidence type="ECO:0000259" key="1">
    <source>
        <dbReference type="PROSITE" id="PS50943"/>
    </source>
</evidence>
<organism evidence="2 3">
    <name type="scientific">Loigolactobacillus bifermentans DSM 20003</name>
    <dbReference type="NCBI Taxonomy" id="1423726"/>
    <lineage>
        <taxon>Bacteria</taxon>
        <taxon>Bacillati</taxon>
        <taxon>Bacillota</taxon>
        <taxon>Bacilli</taxon>
        <taxon>Lactobacillales</taxon>
        <taxon>Lactobacillaceae</taxon>
        <taxon>Loigolactobacillus</taxon>
    </lineage>
</organism>
<proteinExistence type="predicted"/>
<dbReference type="AlphaFoldDB" id="A0A0R1GGK1"/>
<dbReference type="Gene3D" id="1.10.260.40">
    <property type="entry name" value="lambda repressor-like DNA-binding domains"/>
    <property type="match status" value="1"/>
</dbReference>
<evidence type="ECO:0000313" key="3">
    <source>
        <dbReference type="Proteomes" id="UP000051461"/>
    </source>
</evidence>
<dbReference type="OrthoDB" id="2322940at2"/>
<dbReference type="PATRIC" id="fig|1423726.3.peg.1264"/>
<name>A0A0R1GGK1_9LACO</name>
<dbReference type="InterPro" id="IPR001387">
    <property type="entry name" value="Cro/C1-type_HTH"/>
</dbReference>
<dbReference type="EMBL" id="AZDA01000117">
    <property type="protein sequence ID" value="KRK33294.1"/>
    <property type="molecule type" value="Genomic_DNA"/>
</dbReference>
<feature type="domain" description="HTH cro/C1-type" evidence="1">
    <location>
        <begin position="30"/>
        <end position="72"/>
    </location>
</feature>
<dbReference type="RefSeq" id="WP_057905391.1">
    <property type="nucleotide sequence ID" value="NZ_AZDA01000117.1"/>
</dbReference>
<dbReference type="PROSITE" id="PS50943">
    <property type="entry name" value="HTH_CROC1"/>
    <property type="match status" value="1"/>
</dbReference>
<dbReference type="Pfam" id="PF01381">
    <property type="entry name" value="HTH_3"/>
    <property type="match status" value="1"/>
</dbReference>